<evidence type="ECO:0000256" key="3">
    <source>
        <dbReference type="ARBA" id="ARBA00022679"/>
    </source>
</evidence>
<name>A0A286UXR8_9AGAM</name>
<organism evidence="5 6">
    <name type="scientific">Pyrrhoderma noxium</name>
    <dbReference type="NCBI Taxonomy" id="2282107"/>
    <lineage>
        <taxon>Eukaryota</taxon>
        <taxon>Fungi</taxon>
        <taxon>Dikarya</taxon>
        <taxon>Basidiomycota</taxon>
        <taxon>Agaricomycotina</taxon>
        <taxon>Agaricomycetes</taxon>
        <taxon>Hymenochaetales</taxon>
        <taxon>Hymenochaetaceae</taxon>
        <taxon>Pyrrhoderma</taxon>
    </lineage>
</organism>
<dbReference type="EMBL" id="NBII01000001">
    <property type="protein sequence ID" value="PAV24255.1"/>
    <property type="molecule type" value="Genomic_DNA"/>
</dbReference>
<keyword evidence="3" id="KW-0808">Transferase</keyword>
<proteinExistence type="inferred from homology"/>
<dbReference type="GO" id="GO:0005737">
    <property type="term" value="C:cytoplasm"/>
    <property type="evidence" value="ECO:0007669"/>
    <property type="project" value="TreeGrafter"/>
</dbReference>
<dbReference type="AlphaFoldDB" id="A0A286UXR8"/>
<comment type="caution">
    <text evidence="5">The sequence shown here is derived from an EMBL/GenBank/DDBJ whole genome shotgun (WGS) entry which is preliminary data.</text>
</comment>
<dbReference type="GO" id="GO:0008318">
    <property type="term" value="F:protein prenyltransferase activity"/>
    <property type="evidence" value="ECO:0007669"/>
    <property type="project" value="InterPro"/>
</dbReference>
<dbReference type="SUPFAM" id="SSF48439">
    <property type="entry name" value="Protein prenylyltransferase"/>
    <property type="match status" value="1"/>
</dbReference>
<keyword evidence="6" id="KW-1185">Reference proteome</keyword>
<evidence type="ECO:0000313" key="6">
    <source>
        <dbReference type="Proteomes" id="UP000217199"/>
    </source>
</evidence>
<accession>A0A286UXR8</accession>
<dbReference type="InParanoid" id="A0A286UXR8"/>
<protein>
    <submittedName>
        <fullName evidence="5">Prenylyltransferase</fullName>
    </submittedName>
</protein>
<dbReference type="Gene3D" id="1.25.40.120">
    <property type="entry name" value="Protein prenylyltransferase"/>
    <property type="match status" value="1"/>
</dbReference>
<dbReference type="InterPro" id="IPR002088">
    <property type="entry name" value="Prenyl_trans_a"/>
</dbReference>
<evidence type="ECO:0000313" key="5">
    <source>
        <dbReference type="EMBL" id="PAV24255.1"/>
    </source>
</evidence>
<sequence>MEERNQALFLKITTDKDEADLLAKPPQSIEILPGDAHEWVESYPDNEHKPFILVEGNLGVPEKLLYQLYLSAIKQFSVITTRYVESKPKSIEYYRTASLLTQVILLVNPAHQTALNFRRFSLLEPSQLGAHSTTPPLISYQAELDYISALFSIKTCAKNSALWHYRRVLLYYQHGPHYMSPDSKKLQHTKSGLEDDEIMERIDIPDDCFRHEFEIATRACEVYPRNYYAWFHRSLCLRSYWIRSHKGARAQLQASHAEEIVGPEVTNLSLILEELDFVLRWIDRHVSDYSAVDYAFRIYDITQLACEKDRNDPCPVSCACASISSYSLNVLDKLVYHAWSLLQSFPNYENLWLYTRRALDISLEKAQLKEEIFDFATKIVEASSVLKNTTTEMENIKLGENLYTSLEFDTITRNALHFLLWYDRRLQTSSRVTTREFPLLCKNTTPGLFCNHTVVNTISPIFKVKDVGQVRQG</sequence>
<evidence type="ECO:0000256" key="2">
    <source>
        <dbReference type="ARBA" id="ARBA00022602"/>
    </source>
</evidence>
<dbReference type="Proteomes" id="UP000217199">
    <property type="component" value="Unassembled WGS sequence"/>
</dbReference>
<dbReference type="OrthoDB" id="1924260at2759"/>
<keyword evidence="2" id="KW-0637">Prenyltransferase</keyword>
<gene>
    <name evidence="5" type="ORF">PNOK_0132300</name>
</gene>
<dbReference type="PANTHER" id="PTHR11129">
    <property type="entry name" value="PROTEIN FARNESYLTRANSFERASE ALPHA SUBUNIT/RAB GERANYLGERANYL TRANSFERASE ALPHA SUBUNIT"/>
    <property type="match status" value="1"/>
</dbReference>
<dbReference type="Pfam" id="PF01239">
    <property type="entry name" value="PPTA"/>
    <property type="match status" value="2"/>
</dbReference>
<dbReference type="PANTHER" id="PTHR11129:SF3">
    <property type="entry name" value="PROTEIN PRENYLTRANSFERASE ALPHA SUBUNIT REPEAT-CONTAINING PROTEIN 1"/>
    <property type="match status" value="1"/>
</dbReference>
<keyword evidence="4" id="KW-0677">Repeat</keyword>
<reference evidence="5 6" key="1">
    <citation type="journal article" date="2017" name="Mol. Ecol.">
        <title>Comparative and population genomic landscape of Phellinus noxius: A hypervariable fungus causing root rot in trees.</title>
        <authorList>
            <person name="Chung C.L."/>
            <person name="Lee T.J."/>
            <person name="Akiba M."/>
            <person name="Lee H.H."/>
            <person name="Kuo T.H."/>
            <person name="Liu D."/>
            <person name="Ke H.M."/>
            <person name="Yokoi T."/>
            <person name="Roa M.B."/>
            <person name="Lu M.J."/>
            <person name="Chang Y.Y."/>
            <person name="Ann P.J."/>
            <person name="Tsai J.N."/>
            <person name="Chen C.Y."/>
            <person name="Tzean S.S."/>
            <person name="Ota Y."/>
            <person name="Hattori T."/>
            <person name="Sahashi N."/>
            <person name="Liou R.F."/>
            <person name="Kikuchi T."/>
            <person name="Tsai I.J."/>
        </authorList>
    </citation>
    <scope>NUCLEOTIDE SEQUENCE [LARGE SCALE GENOMIC DNA]</scope>
    <source>
        <strain evidence="5 6">FFPRI411160</strain>
    </source>
</reference>
<evidence type="ECO:0000256" key="1">
    <source>
        <dbReference type="ARBA" id="ARBA00006734"/>
    </source>
</evidence>
<evidence type="ECO:0000256" key="4">
    <source>
        <dbReference type="ARBA" id="ARBA00022737"/>
    </source>
</evidence>
<comment type="similarity">
    <text evidence="1">Belongs to the protein prenyltransferase subunit alpha family.</text>
</comment>